<dbReference type="SMART" id="SM00696">
    <property type="entry name" value="DM9"/>
    <property type="match status" value="1"/>
</dbReference>
<dbReference type="InterPro" id="IPR006616">
    <property type="entry name" value="DM9_repeat"/>
</dbReference>
<accession>A0AA38HRZ2</accession>
<evidence type="ECO:0000313" key="2">
    <source>
        <dbReference type="Proteomes" id="UP001168821"/>
    </source>
</evidence>
<evidence type="ECO:0000313" key="1">
    <source>
        <dbReference type="EMBL" id="KAJ3642679.1"/>
    </source>
</evidence>
<keyword evidence="2" id="KW-1185">Reference proteome</keyword>
<sequence>MNPDKCRQCHHCCHQCHHHDQHPVPTGYYWRDYTGEIPADAFPGGHDLSNKPIYIGQAYLSGVGLIPTNLYPGQAGLNLPCDWKVTYSDVGMKILCTPNPNSLSWENATSSDLHVTAAGKQLVIGGYQSRGARMLLNVGRVPHQGELLVGKVVGSEPGQAVMYYVGSNKENAINSYQVLVQKSDK</sequence>
<dbReference type="Proteomes" id="UP001168821">
    <property type="component" value="Unassembled WGS sequence"/>
</dbReference>
<gene>
    <name evidence="1" type="ORF">Zmor_025440</name>
</gene>
<dbReference type="EMBL" id="JALNTZ010000008">
    <property type="protein sequence ID" value="KAJ3642679.1"/>
    <property type="molecule type" value="Genomic_DNA"/>
</dbReference>
<dbReference type="AlphaFoldDB" id="A0AA38HRZ2"/>
<reference evidence="1" key="1">
    <citation type="journal article" date="2023" name="G3 (Bethesda)">
        <title>Whole genome assemblies of Zophobas morio and Tenebrio molitor.</title>
        <authorList>
            <person name="Kaur S."/>
            <person name="Stinson S.A."/>
            <person name="diCenzo G.C."/>
        </authorList>
    </citation>
    <scope>NUCLEOTIDE SEQUENCE</scope>
    <source>
        <strain evidence="1">QUZm001</strain>
    </source>
</reference>
<organism evidence="1 2">
    <name type="scientific">Zophobas morio</name>
    <dbReference type="NCBI Taxonomy" id="2755281"/>
    <lineage>
        <taxon>Eukaryota</taxon>
        <taxon>Metazoa</taxon>
        <taxon>Ecdysozoa</taxon>
        <taxon>Arthropoda</taxon>
        <taxon>Hexapoda</taxon>
        <taxon>Insecta</taxon>
        <taxon>Pterygota</taxon>
        <taxon>Neoptera</taxon>
        <taxon>Endopterygota</taxon>
        <taxon>Coleoptera</taxon>
        <taxon>Polyphaga</taxon>
        <taxon>Cucujiformia</taxon>
        <taxon>Tenebrionidae</taxon>
        <taxon>Zophobas</taxon>
    </lineage>
</organism>
<protein>
    <submittedName>
        <fullName evidence="1">Uncharacterized protein</fullName>
    </submittedName>
</protein>
<dbReference type="PANTHER" id="PTHR31649">
    <property type="entry name" value="AGAP009604-PA"/>
    <property type="match status" value="1"/>
</dbReference>
<comment type="caution">
    <text evidence="1">The sequence shown here is derived from an EMBL/GenBank/DDBJ whole genome shotgun (WGS) entry which is preliminary data.</text>
</comment>
<proteinExistence type="predicted"/>
<name>A0AA38HRZ2_9CUCU</name>
<dbReference type="PANTHER" id="PTHR31649:SF10">
    <property type="entry name" value="IP19903P-RELATED"/>
    <property type="match status" value="1"/>
</dbReference>